<evidence type="ECO:0000313" key="1">
    <source>
        <dbReference type="EMBL" id="GLK76244.1"/>
    </source>
</evidence>
<sequence>MDERETGACTAFLNGNRLASGTPEDVSVACRAALAAAPHAEIRVFDDATARPVDFDLRGSTEEVRARHAAPPRRPGRPKLGVVAREVTLLPRHWEWLGAQRGGASVALRRLIDEARAESAAADRTRAAQEAAFRFLQAMAGDRPHFEEAIRALFASDAGRFAAQMAGWPEDITAYARKLASPALTPAAAPASRDPAM</sequence>
<evidence type="ECO:0000313" key="2">
    <source>
        <dbReference type="Proteomes" id="UP001143364"/>
    </source>
</evidence>
<dbReference type="EMBL" id="BSFK01000007">
    <property type="protein sequence ID" value="GLK76244.1"/>
    <property type="molecule type" value="Genomic_DNA"/>
</dbReference>
<dbReference type="Proteomes" id="UP001143364">
    <property type="component" value="Unassembled WGS sequence"/>
</dbReference>
<reference evidence="1" key="1">
    <citation type="journal article" date="2014" name="Int. J. Syst. Evol. Microbiol.">
        <title>Complete genome sequence of Corynebacterium casei LMG S-19264T (=DSM 44701T), isolated from a smear-ripened cheese.</title>
        <authorList>
            <consortium name="US DOE Joint Genome Institute (JGI-PGF)"/>
            <person name="Walter F."/>
            <person name="Albersmeier A."/>
            <person name="Kalinowski J."/>
            <person name="Ruckert C."/>
        </authorList>
    </citation>
    <scope>NUCLEOTIDE SEQUENCE</scope>
    <source>
        <strain evidence="1">VKM B-2555</strain>
    </source>
</reference>
<comment type="caution">
    <text evidence="1">The sequence shown here is derived from an EMBL/GenBank/DDBJ whole genome shotgun (WGS) entry which is preliminary data.</text>
</comment>
<protein>
    <recommendedName>
        <fullName evidence="3">DUF2239 domain-containing protein</fullName>
    </recommendedName>
</protein>
<dbReference type="AlphaFoldDB" id="A0A9W6JHP0"/>
<dbReference type="Pfam" id="PF09998">
    <property type="entry name" value="DUF2239"/>
    <property type="match status" value="1"/>
</dbReference>
<accession>A0A9W6JHP0</accession>
<dbReference type="RefSeq" id="WP_271204193.1">
    <property type="nucleotide sequence ID" value="NZ_BSFK01000007.1"/>
</dbReference>
<proteinExistence type="predicted"/>
<dbReference type="InterPro" id="IPR018715">
    <property type="entry name" value="DUF2239"/>
</dbReference>
<organism evidence="1 2">
    <name type="scientific">Methylopila jiangsuensis</name>
    <dbReference type="NCBI Taxonomy" id="586230"/>
    <lineage>
        <taxon>Bacteria</taxon>
        <taxon>Pseudomonadati</taxon>
        <taxon>Pseudomonadota</taxon>
        <taxon>Alphaproteobacteria</taxon>
        <taxon>Hyphomicrobiales</taxon>
        <taxon>Methylopilaceae</taxon>
        <taxon>Methylopila</taxon>
    </lineage>
</organism>
<name>A0A9W6JHP0_9HYPH</name>
<keyword evidence="2" id="KW-1185">Reference proteome</keyword>
<reference evidence="1" key="2">
    <citation type="submission" date="2023-01" db="EMBL/GenBank/DDBJ databases">
        <authorList>
            <person name="Sun Q."/>
            <person name="Evtushenko L."/>
        </authorList>
    </citation>
    <scope>NUCLEOTIDE SEQUENCE</scope>
    <source>
        <strain evidence="1">VKM B-2555</strain>
    </source>
</reference>
<gene>
    <name evidence="1" type="ORF">GCM10008171_14980</name>
</gene>
<evidence type="ECO:0008006" key="3">
    <source>
        <dbReference type="Google" id="ProtNLM"/>
    </source>
</evidence>